<reference evidence="1" key="1">
    <citation type="journal article" date="2014" name="Int. J. Syst. Evol. Microbiol.">
        <title>Complete genome sequence of Corynebacterium casei LMG S-19264T (=DSM 44701T), isolated from a smear-ripened cheese.</title>
        <authorList>
            <consortium name="US DOE Joint Genome Institute (JGI-PGF)"/>
            <person name="Walter F."/>
            <person name="Albersmeier A."/>
            <person name="Kalinowski J."/>
            <person name="Ruckert C."/>
        </authorList>
    </citation>
    <scope>NUCLEOTIDE SEQUENCE</scope>
    <source>
        <strain evidence="1">CGMCC 1.15095</strain>
    </source>
</reference>
<reference evidence="1" key="2">
    <citation type="submission" date="2020-09" db="EMBL/GenBank/DDBJ databases">
        <authorList>
            <person name="Sun Q."/>
            <person name="Zhou Y."/>
        </authorList>
    </citation>
    <scope>NUCLEOTIDE SEQUENCE</scope>
    <source>
        <strain evidence="1">CGMCC 1.15095</strain>
    </source>
</reference>
<dbReference type="Proteomes" id="UP000608154">
    <property type="component" value="Unassembled WGS sequence"/>
</dbReference>
<evidence type="ECO:0000313" key="2">
    <source>
        <dbReference type="Proteomes" id="UP000608154"/>
    </source>
</evidence>
<keyword evidence="2" id="KW-1185">Reference proteome</keyword>
<evidence type="ECO:0000313" key="1">
    <source>
        <dbReference type="EMBL" id="GGC14968.1"/>
    </source>
</evidence>
<dbReference type="InterPro" id="IPR031485">
    <property type="entry name" value="CBP_BcsS"/>
</dbReference>
<dbReference type="EMBL" id="BMHK01000048">
    <property type="protein sequence ID" value="GGC14968.1"/>
    <property type="molecule type" value="Genomic_DNA"/>
</dbReference>
<evidence type="ECO:0008006" key="3">
    <source>
        <dbReference type="Google" id="ProtNLM"/>
    </source>
</evidence>
<gene>
    <name evidence="1" type="ORF">GCM10011494_37230</name>
</gene>
<protein>
    <recommendedName>
        <fullName evidence="3">Cellulose biosynthesis protein BcsS</fullName>
    </recommendedName>
</protein>
<organism evidence="1 2">
    <name type="scientific">Novosphingobium endophyticum</name>
    <dbReference type="NCBI Taxonomy" id="1955250"/>
    <lineage>
        <taxon>Bacteria</taxon>
        <taxon>Pseudomonadati</taxon>
        <taxon>Pseudomonadota</taxon>
        <taxon>Alphaproteobacteria</taxon>
        <taxon>Sphingomonadales</taxon>
        <taxon>Sphingomonadaceae</taxon>
        <taxon>Novosphingobium</taxon>
    </lineage>
</organism>
<dbReference type="AlphaFoldDB" id="A0A916TVN6"/>
<sequence length="224" mass="23105">MSAAAALLAVAPTHAETPTGVLFAGGTVSESSSVYAGAVVSVPGATLGHGFALRGSANAGQYQYDGGPGRIDADYAGGEVALVYQTSGNWGWTNFSAGPRYTHTRLSPADPENDRRGSRWDLGLQTDGALDGPQWRLGWYGSLGPFDGSYQARLQIGRKLNSAGLRIGAESGIQGDPSYTKGSLGGFVAVPVARNFDLQFGAGATEQAGRGARGYGSIALSRIF</sequence>
<name>A0A916TVN6_9SPHN</name>
<comment type="caution">
    <text evidence="1">The sequence shown here is derived from an EMBL/GenBank/DDBJ whole genome shotgun (WGS) entry which is preliminary data.</text>
</comment>
<proteinExistence type="predicted"/>
<accession>A0A916TVN6</accession>
<dbReference type="Pfam" id="PF17036">
    <property type="entry name" value="CBP_BcsS"/>
    <property type="match status" value="1"/>
</dbReference>